<dbReference type="EMBL" id="BEXD01000121">
    <property type="protein sequence ID" value="GBB84496.1"/>
    <property type="molecule type" value="Genomic_DNA"/>
</dbReference>
<dbReference type="Pfam" id="PF04937">
    <property type="entry name" value="DUF659"/>
    <property type="match status" value="1"/>
</dbReference>
<dbReference type="SUPFAM" id="SSF53098">
    <property type="entry name" value="Ribonuclease H-like"/>
    <property type="match status" value="1"/>
</dbReference>
<comment type="caution">
    <text evidence="2">The sequence shown here is derived from an EMBL/GenBank/DDBJ whole genome shotgun (WGS) entry which is preliminary data.</text>
</comment>
<dbReference type="AlphaFoldDB" id="A0A2Z6QWA4"/>
<evidence type="ECO:0000313" key="2">
    <source>
        <dbReference type="EMBL" id="GBB84496.1"/>
    </source>
</evidence>
<organism evidence="2 3">
    <name type="scientific">Rhizophagus clarus</name>
    <dbReference type="NCBI Taxonomy" id="94130"/>
    <lineage>
        <taxon>Eukaryota</taxon>
        <taxon>Fungi</taxon>
        <taxon>Fungi incertae sedis</taxon>
        <taxon>Mucoromycota</taxon>
        <taxon>Glomeromycotina</taxon>
        <taxon>Glomeromycetes</taxon>
        <taxon>Glomerales</taxon>
        <taxon>Glomeraceae</taxon>
        <taxon>Rhizophagus</taxon>
    </lineage>
</organism>
<name>A0A2Z6QWA4_9GLOM</name>
<proteinExistence type="predicted"/>
<dbReference type="InterPro" id="IPR012337">
    <property type="entry name" value="RNaseH-like_sf"/>
</dbReference>
<dbReference type="Proteomes" id="UP000247702">
    <property type="component" value="Unassembled WGS sequence"/>
</dbReference>
<sequence>MGRSCCVYCDCFWKNGSPQDLEAHFANDYSKVPADTRQLFLNHLGTKAEGNTTNLSTKKRNPGYTPPSKDLLSGKLLSQETAVLNTRVIKELKNAADLTLSETIEEIIDKFEPAKFSAIVTDSGANIRNTRQIITEKYKNILNVRYMAHAINLISKDICSTSFANWILTKCNTIVTYFKKSHQGEEAKVCDVSSGGLKKWADTRWHTMYDCVDSIMRHKVPLEIINVSNEKYRKREESFDIEMDATETPCTWWFSIEDNFLKDEDYLALKLFSITPHAAGCERVWSSLGWLYGKRRTRLGLDKIENMYKLSAYCHANAKKELPFYGIEKSTEEIHQILVDAHLNPDQRPP</sequence>
<gene>
    <name evidence="2" type="ORF">RclHR1_11060001</name>
</gene>
<reference evidence="2 3" key="1">
    <citation type="submission" date="2017-11" db="EMBL/GenBank/DDBJ databases">
        <title>The genome of Rhizophagus clarus HR1 reveals common genetic basis of auxotrophy among arbuscular mycorrhizal fungi.</title>
        <authorList>
            <person name="Kobayashi Y."/>
        </authorList>
    </citation>
    <scope>NUCLEOTIDE SEQUENCE [LARGE SCALE GENOMIC DNA]</scope>
    <source>
        <strain evidence="2 3">HR1</strain>
    </source>
</reference>
<evidence type="ECO:0000259" key="1">
    <source>
        <dbReference type="Pfam" id="PF04937"/>
    </source>
</evidence>
<feature type="domain" description="DUF659" evidence="1">
    <location>
        <begin position="95"/>
        <end position="174"/>
    </location>
</feature>
<accession>A0A2Z6QWA4</accession>
<dbReference type="InterPro" id="IPR007021">
    <property type="entry name" value="DUF659"/>
</dbReference>
<keyword evidence="3" id="KW-1185">Reference proteome</keyword>
<evidence type="ECO:0000313" key="3">
    <source>
        <dbReference type="Proteomes" id="UP000247702"/>
    </source>
</evidence>
<protein>
    <recommendedName>
        <fullName evidence="1">DUF659 domain-containing protein</fullName>
    </recommendedName>
</protein>